<dbReference type="SUPFAM" id="SSF52540">
    <property type="entry name" value="P-loop containing nucleoside triphosphate hydrolases"/>
    <property type="match status" value="1"/>
</dbReference>
<evidence type="ECO:0000259" key="4">
    <source>
        <dbReference type="Pfam" id="PF00437"/>
    </source>
</evidence>
<dbReference type="GO" id="GO:0005524">
    <property type="term" value="F:ATP binding"/>
    <property type="evidence" value="ECO:0007669"/>
    <property type="project" value="UniProtKB-KW"/>
</dbReference>
<dbReference type="AlphaFoldDB" id="A0A0K9FAZ1"/>
<keyword evidence="3" id="KW-0067">ATP-binding</keyword>
<dbReference type="GeneID" id="96597446"/>
<dbReference type="PATRIC" id="fig|582475.4.peg.169"/>
<dbReference type="Gene3D" id="3.30.450.90">
    <property type="match status" value="1"/>
</dbReference>
<feature type="domain" description="Bacterial type II secretion system protein E" evidence="4">
    <location>
        <begin position="6"/>
        <end position="109"/>
    </location>
</feature>
<evidence type="ECO:0000256" key="2">
    <source>
        <dbReference type="ARBA" id="ARBA00022741"/>
    </source>
</evidence>
<keyword evidence="2" id="KW-0547">Nucleotide-binding</keyword>
<evidence type="ECO:0000256" key="1">
    <source>
        <dbReference type="ARBA" id="ARBA00006611"/>
    </source>
</evidence>
<dbReference type="RefSeq" id="WP_049663943.1">
    <property type="nucleotide sequence ID" value="NZ_LFXJ01000005.1"/>
</dbReference>
<dbReference type="Pfam" id="PF00437">
    <property type="entry name" value="T2SSE"/>
    <property type="match status" value="1"/>
</dbReference>
<comment type="caution">
    <text evidence="5">The sequence shown here is derived from an EMBL/GenBank/DDBJ whole genome shotgun (WGS) entry which is preliminary data.</text>
</comment>
<dbReference type="InterPro" id="IPR027417">
    <property type="entry name" value="P-loop_NTPase"/>
</dbReference>
<reference evidence="6" key="1">
    <citation type="submission" date="2015-07" db="EMBL/GenBank/DDBJ databases">
        <authorList>
            <consortium name="Consortium for Microbial Forensics and Genomics (microFORGE)"/>
            <person name="Knight B.M."/>
            <person name="Roberts D.P."/>
            <person name="Lin D."/>
            <person name="Hari K."/>
            <person name="Fletcher J."/>
            <person name="Melcher U."/>
            <person name="Blagden T."/>
            <person name="Winegar R.A."/>
        </authorList>
    </citation>
    <scope>NUCLEOTIDE SEQUENCE [LARGE SCALE GENOMIC DNA]</scope>
    <source>
        <strain evidence="6">DSM 23493</strain>
    </source>
</reference>
<comment type="similarity">
    <text evidence="1">Belongs to the GSP E family.</text>
</comment>
<sequence length="111" mass="13051">MQNFETVVEKKCEQLLLKAYHFGASDLLLVPESVRYRIYFRKYDKLLQAGELPNELAERMISFYKFLAALDISERRKPQSGSFQKAMEQDQYAFRVSTLPSVFFKESLIIL</sequence>
<evidence type="ECO:0000256" key="3">
    <source>
        <dbReference type="ARBA" id="ARBA00022840"/>
    </source>
</evidence>
<protein>
    <recommendedName>
        <fullName evidence="4">Bacterial type II secretion system protein E domain-containing protein</fullName>
    </recommendedName>
</protein>
<proteinExistence type="inferred from homology"/>
<dbReference type="GO" id="GO:0016887">
    <property type="term" value="F:ATP hydrolysis activity"/>
    <property type="evidence" value="ECO:0007669"/>
    <property type="project" value="TreeGrafter"/>
</dbReference>
<dbReference type="InterPro" id="IPR001482">
    <property type="entry name" value="T2SS/T4SS_dom"/>
</dbReference>
<dbReference type="EMBL" id="LFXJ01000005">
    <property type="protein sequence ID" value="KMY31397.1"/>
    <property type="molecule type" value="Genomic_DNA"/>
</dbReference>
<organism evidence="5 6">
    <name type="scientific">Lysinibacillus xylanilyticus</name>
    <dbReference type="NCBI Taxonomy" id="582475"/>
    <lineage>
        <taxon>Bacteria</taxon>
        <taxon>Bacillati</taxon>
        <taxon>Bacillota</taxon>
        <taxon>Bacilli</taxon>
        <taxon>Bacillales</taxon>
        <taxon>Bacillaceae</taxon>
        <taxon>Lysinibacillus</taxon>
    </lineage>
</organism>
<dbReference type="PANTHER" id="PTHR30258:SF2">
    <property type="entry name" value="COMG OPERON PROTEIN 1"/>
    <property type="match status" value="1"/>
</dbReference>
<dbReference type="Proteomes" id="UP000037326">
    <property type="component" value="Unassembled WGS sequence"/>
</dbReference>
<evidence type="ECO:0000313" key="6">
    <source>
        <dbReference type="Proteomes" id="UP000037326"/>
    </source>
</evidence>
<dbReference type="PANTHER" id="PTHR30258">
    <property type="entry name" value="TYPE II SECRETION SYSTEM PROTEIN GSPE-RELATED"/>
    <property type="match status" value="1"/>
</dbReference>
<gene>
    <name evidence="5" type="ORF">ACZ11_03830</name>
</gene>
<dbReference type="GO" id="GO:0005886">
    <property type="term" value="C:plasma membrane"/>
    <property type="evidence" value="ECO:0007669"/>
    <property type="project" value="TreeGrafter"/>
</dbReference>
<accession>A0A0K9FAZ1</accession>
<name>A0A0K9FAZ1_9BACI</name>
<evidence type="ECO:0000313" key="5">
    <source>
        <dbReference type="EMBL" id="KMY31397.1"/>
    </source>
</evidence>